<sequence length="296" mass="32174">MNCFKKISKCSICCGKFFSSSSTKCSDKPLIINKLNKVMTIGINRPETCNALNYDTANRLSDAISQLEEDDTVSVGVIHGVAGNFCSGFDLKEINNEPNLSEKLTGLRLTDRFVSKPLVAAISGYAVGVGMDLALWCDIRVMEDNAIMGYFQRRFGIPHSQGALDRLKHMVGLSRSLDWVLTGRPIKAEEAYNCGLVGRLVACGTSLGQAYSLATSIAKFSPAALKTDRAALYLACLSQKHIQAGLVSTHREHYLESALKTAPEGVKKFAEGSGRHGKSTGLFDIENDLDISKKQL</sequence>
<dbReference type="PANTHER" id="PTHR43802">
    <property type="entry name" value="ENOYL-COA HYDRATASE"/>
    <property type="match status" value="1"/>
</dbReference>
<proteinExistence type="inferred from homology"/>
<name>A0A1B6EQ93_9HEMI</name>
<organism evidence="2">
    <name type="scientific">Cuerna arida</name>
    <dbReference type="NCBI Taxonomy" id="1464854"/>
    <lineage>
        <taxon>Eukaryota</taxon>
        <taxon>Metazoa</taxon>
        <taxon>Ecdysozoa</taxon>
        <taxon>Arthropoda</taxon>
        <taxon>Hexapoda</taxon>
        <taxon>Insecta</taxon>
        <taxon>Pterygota</taxon>
        <taxon>Neoptera</taxon>
        <taxon>Paraneoptera</taxon>
        <taxon>Hemiptera</taxon>
        <taxon>Auchenorrhyncha</taxon>
        <taxon>Membracoidea</taxon>
        <taxon>Cicadellidae</taxon>
        <taxon>Cicadellinae</taxon>
        <taxon>Proconiini</taxon>
        <taxon>Cuerna</taxon>
    </lineage>
</organism>
<gene>
    <name evidence="2" type="ORF">g.22077</name>
</gene>
<dbReference type="PANTHER" id="PTHR43802:SF1">
    <property type="entry name" value="IP11341P-RELATED"/>
    <property type="match status" value="1"/>
</dbReference>
<protein>
    <recommendedName>
        <fullName evidence="3">Enoyl-CoA hydratase</fullName>
    </recommendedName>
</protein>
<dbReference type="Pfam" id="PF00378">
    <property type="entry name" value="ECH_1"/>
    <property type="match status" value="1"/>
</dbReference>
<dbReference type="SUPFAM" id="SSF52096">
    <property type="entry name" value="ClpP/crotonase"/>
    <property type="match status" value="1"/>
</dbReference>
<reference evidence="2" key="1">
    <citation type="submission" date="2015-11" db="EMBL/GenBank/DDBJ databases">
        <title>De novo transcriptome assembly of four potential Pierce s Disease insect vectors from Arizona vineyards.</title>
        <authorList>
            <person name="Tassone E.E."/>
        </authorList>
    </citation>
    <scope>NUCLEOTIDE SEQUENCE</scope>
</reference>
<evidence type="ECO:0008006" key="3">
    <source>
        <dbReference type="Google" id="ProtNLM"/>
    </source>
</evidence>
<dbReference type="CDD" id="cd06558">
    <property type="entry name" value="crotonase-like"/>
    <property type="match status" value="1"/>
</dbReference>
<dbReference type="InterPro" id="IPR029045">
    <property type="entry name" value="ClpP/crotonase-like_dom_sf"/>
</dbReference>
<evidence type="ECO:0000256" key="1">
    <source>
        <dbReference type="ARBA" id="ARBA00005254"/>
    </source>
</evidence>
<comment type="similarity">
    <text evidence="1">Belongs to the enoyl-CoA hydratase/isomerase family.</text>
</comment>
<accession>A0A1B6EQ93</accession>
<dbReference type="Gene3D" id="1.10.287.2460">
    <property type="match status" value="1"/>
</dbReference>
<dbReference type="EMBL" id="GECZ01029699">
    <property type="protein sequence ID" value="JAS40070.1"/>
    <property type="molecule type" value="Transcribed_RNA"/>
</dbReference>
<evidence type="ECO:0000313" key="2">
    <source>
        <dbReference type="EMBL" id="JAS40070.1"/>
    </source>
</evidence>
<dbReference type="AlphaFoldDB" id="A0A1B6EQ93"/>
<dbReference type="Gene3D" id="3.90.226.10">
    <property type="entry name" value="2-enoyl-CoA Hydratase, Chain A, domain 1"/>
    <property type="match status" value="1"/>
</dbReference>
<dbReference type="InterPro" id="IPR001753">
    <property type="entry name" value="Enoyl-CoA_hydra/iso"/>
</dbReference>